<sequence>MPMLECLWWDALSGPGSRTVDRIVAQLKLYSPKVDTDMLYHINTDARDDNLADSDDDLW</sequence>
<name>A0A0C3PMG4_9AGAM</name>
<organism evidence="1 2">
    <name type="scientific">Tulasnella calospora MUT 4182</name>
    <dbReference type="NCBI Taxonomy" id="1051891"/>
    <lineage>
        <taxon>Eukaryota</taxon>
        <taxon>Fungi</taxon>
        <taxon>Dikarya</taxon>
        <taxon>Basidiomycota</taxon>
        <taxon>Agaricomycotina</taxon>
        <taxon>Agaricomycetes</taxon>
        <taxon>Cantharellales</taxon>
        <taxon>Tulasnellaceae</taxon>
        <taxon>Tulasnella</taxon>
    </lineage>
</organism>
<dbReference type="HOGENOM" id="CLU_2943556_0_0_1"/>
<protein>
    <submittedName>
        <fullName evidence="1">Uncharacterized protein</fullName>
    </submittedName>
</protein>
<proteinExistence type="predicted"/>
<accession>A0A0C3PMG4</accession>
<reference evidence="2" key="2">
    <citation type="submission" date="2015-01" db="EMBL/GenBank/DDBJ databases">
        <title>Evolutionary Origins and Diversification of the Mycorrhizal Mutualists.</title>
        <authorList>
            <consortium name="DOE Joint Genome Institute"/>
            <consortium name="Mycorrhizal Genomics Consortium"/>
            <person name="Kohler A."/>
            <person name="Kuo A."/>
            <person name="Nagy L.G."/>
            <person name="Floudas D."/>
            <person name="Copeland A."/>
            <person name="Barry K.W."/>
            <person name="Cichocki N."/>
            <person name="Veneault-Fourrey C."/>
            <person name="LaButti K."/>
            <person name="Lindquist E.A."/>
            <person name="Lipzen A."/>
            <person name="Lundell T."/>
            <person name="Morin E."/>
            <person name="Murat C."/>
            <person name="Riley R."/>
            <person name="Ohm R."/>
            <person name="Sun H."/>
            <person name="Tunlid A."/>
            <person name="Henrissat B."/>
            <person name="Grigoriev I.V."/>
            <person name="Hibbett D.S."/>
            <person name="Martin F."/>
        </authorList>
    </citation>
    <scope>NUCLEOTIDE SEQUENCE [LARGE SCALE GENOMIC DNA]</scope>
    <source>
        <strain evidence="2">MUT 4182</strain>
    </source>
</reference>
<reference evidence="1 2" key="1">
    <citation type="submission" date="2014-04" db="EMBL/GenBank/DDBJ databases">
        <authorList>
            <consortium name="DOE Joint Genome Institute"/>
            <person name="Kuo A."/>
            <person name="Girlanda M."/>
            <person name="Perotto S."/>
            <person name="Kohler A."/>
            <person name="Nagy L.G."/>
            <person name="Floudas D."/>
            <person name="Copeland A."/>
            <person name="Barry K.W."/>
            <person name="Cichocki N."/>
            <person name="Veneault-Fourrey C."/>
            <person name="LaButti K."/>
            <person name="Lindquist E.A."/>
            <person name="Lipzen A."/>
            <person name="Lundell T."/>
            <person name="Morin E."/>
            <person name="Murat C."/>
            <person name="Sun H."/>
            <person name="Tunlid A."/>
            <person name="Henrissat B."/>
            <person name="Grigoriev I.V."/>
            <person name="Hibbett D.S."/>
            <person name="Martin F."/>
            <person name="Nordberg H.P."/>
            <person name="Cantor M.N."/>
            <person name="Hua S.X."/>
        </authorList>
    </citation>
    <scope>NUCLEOTIDE SEQUENCE [LARGE SCALE GENOMIC DNA]</scope>
    <source>
        <strain evidence="1 2">MUT 4182</strain>
    </source>
</reference>
<evidence type="ECO:0000313" key="2">
    <source>
        <dbReference type="Proteomes" id="UP000054248"/>
    </source>
</evidence>
<dbReference type="AlphaFoldDB" id="A0A0C3PMG4"/>
<gene>
    <name evidence="1" type="ORF">M407DRAFT_247208</name>
</gene>
<dbReference type="Proteomes" id="UP000054248">
    <property type="component" value="Unassembled WGS sequence"/>
</dbReference>
<dbReference type="EMBL" id="KN823990">
    <property type="protein sequence ID" value="KIO15525.1"/>
    <property type="molecule type" value="Genomic_DNA"/>
</dbReference>
<evidence type="ECO:0000313" key="1">
    <source>
        <dbReference type="EMBL" id="KIO15525.1"/>
    </source>
</evidence>
<keyword evidence="2" id="KW-1185">Reference proteome</keyword>